<evidence type="ECO:0000256" key="5">
    <source>
        <dbReference type="ARBA" id="ARBA00023065"/>
    </source>
</evidence>
<evidence type="ECO:0000256" key="9">
    <source>
        <dbReference type="SAM" id="Phobius"/>
    </source>
</evidence>
<dbReference type="OMA" id="AYFICYR"/>
<accession>A0A9J7LA21</accession>
<name>A0A9J7LA21_BRAFL</name>
<keyword evidence="4 9" id="KW-1133">Transmembrane helix</keyword>
<evidence type="ECO:0000256" key="8">
    <source>
        <dbReference type="ARBA" id="ARBA00023303"/>
    </source>
</evidence>
<evidence type="ECO:0000256" key="6">
    <source>
        <dbReference type="ARBA" id="ARBA00023136"/>
    </source>
</evidence>
<evidence type="ECO:0000313" key="11">
    <source>
        <dbReference type="RefSeq" id="XP_035678982.1"/>
    </source>
</evidence>
<dbReference type="AlphaFoldDB" id="A0A9J7LA21"/>
<evidence type="ECO:0000256" key="7">
    <source>
        <dbReference type="ARBA" id="ARBA00023180"/>
    </source>
</evidence>
<dbReference type="GO" id="GO:0005513">
    <property type="term" value="P:detection of calcium ion"/>
    <property type="evidence" value="ECO:0000318"/>
    <property type="project" value="GO_Central"/>
</dbReference>
<dbReference type="OrthoDB" id="9983720at2759"/>
<dbReference type="PANTHER" id="PTHR10258:SF8">
    <property type="entry name" value="CALCIUM-ACTIVATED POTASSIUM CHANNEL BK ALPHA SUBUNIT DOMAIN-CONTAINING PROTEIN"/>
    <property type="match status" value="1"/>
</dbReference>
<protein>
    <submittedName>
        <fullName evidence="11">Calcium-activated potassium channel subunit beta-2-like</fullName>
    </submittedName>
</protein>
<keyword evidence="6 9" id="KW-0472">Membrane</keyword>
<dbReference type="KEGG" id="bfo:118417504"/>
<keyword evidence="5" id="KW-0406">Ion transport</keyword>
<dbReference type="GO" id="GO:0015459">
    <property type="term" value="F:potassium channel regulator activity"/>
    <property type="evidence" value="ECO:0000318"/>
    <property type="project" value="GO_Central"/>
</dbReference>
<dbReference type="GO" id="GO:0008076">
    <property type="term" value="C:voltage-gated potassium channel complex"/>
    <property type="evidence" value="ECO:0000318"/>
    <property type="project" value="GO_Central"/>
</dbReference>
<organism evidence="10 11">
    <name type="scientific">Branchiostoma floridae</name>
    <name type="common">Florida lancelet</name>
    <name type="synonym">Amphioxus</name>
    <dbReference type="NCBI Taxonomy" id="7739"/>
    <lineage>
        <taxon>Eukaryota</taxon>
        <taxon>Metazoa</taxon>
        <taxon>Chordata</taxon>
        <taxon>Cephalochordata</taxon>
        <taxon>Leptocardii</taxon>
        <taxon>Amphioxiformes</taxon>
        <taxon>Branchiostomatidae</taxon>
        <taxon>Branchiostoma</taxon>
    </lineage>
</organism>
<evidence type="ECO:0000256" key="4">
    <source>
        <dbReference type="ARBA" id="ARBA00022989"/>
    </source>
</evidence>
<feature type="transmembrane region" description="Helical" evidence="9">
    <location>
        <begin position="14"/>
        <end position="36"/>
    </location>
</feature>
<keyword evidence="7" id="KW-0325">Glycoprotein</keyword>
<keyword evidence="2" id="KW-0813">Transport</keyword>
<evidence type="ECO:0000256" key="2">
    <source>
        <dbReference type="ARBA" id="ARBA00022448"/>
    </source>
</evidence>
<dbReference type="Pfam" id="PF03185">
    <property type="entry name" value="CaKB"/>
    <property type="match status" value="1"/>
</dbReference>
<reference evidence="10" key="1">
    <citation type="journal article" date="2020" name="Nat. Ecol. Evol.">
        <title>Deeply conserved synteny resolves early events in vertebrate evolution.</title>
        <authorList>
            <person name="Simakov O."/>
            <person name="Marletaz F."/>
            <person name="Yue J.X."/>
            <person name="O'Connell B."/>
            <person name="Jenkins J."/>
            <person name="Brandt A."/>
            <person name="Calef R."/>
            <person name="Tung C.H."/>
            <person name="Huang T.K."/>
            <person name="Schmutz J."/>
            <person name="Satoh N."/>
            <person name="Yu J.K."/>
            <person name="Putnam N.H."/>
            <person name="Green R.E."/>
            <person name="Rokhsar D.S."/>
        </authorList>
    </citation>
    <scope>NUCLEOTIDE SEQUENCE [LARGE SCALE GENOMIC DNA]</scope>
    <source>
        <strain evidence="10">S238N-H82</strain>
    </source>
</reference>
<evidence type="ECO:0000313" key="10">
    <source>
        <dbReference type="Proteomes" id="UP000001554"/>
    </source>
</evidence>
<dbReference type="GO" id="GO:0015269">
    <property type="term" value="F:calcium-activated potassium channel activity"/>
    <property type="evidence" value="ECO:0000318"/>
    <property type="project" value="GO_Central"/>
</dbReference>
<dbReference type="RefSeq" id="XP_035678982.1">
    <property type="nucleotide sequence ID" value="XM_035823089.1"/>
</dbReference>
<feature type="transmembrane region" description="Helical" evidence="9">
    <location>
        <begin position="176"/>
        <end position="198"/>
    </location>
</feature>
<dbReference type="GeneID" id="118417504"/>
<keyword evidence="8" id="KW-0407">Ion channel</keyword>
<evidence type="ECO:0000256" key="3">
    <source>
        <dbReference type="ARBA" id="ARBA00022692"/>
    </source>
</evidence>
<keyword evidence="10" id="KW-1185">Reference proteome</keyword>
<reference evidence="11" key="2">
    <citation type="submission" date="2025-08" db="UniProtKB">
        <authorList>
            <consortium name="RefSeq"/>
        </authorList>
    </citation>
    <scope>IDENTIFICATION</scope>
    <source>
        <strain evidence="11">S238N-H82</strain>
        <tissue evidence="11">Testes</tissue>
    </source>
</reference>
<dbReference type="PANTHER" id="PTHR10258">
    <property type="entry name" value="CALCIUM-ACTIVATED POTASSIUM CHANNEL SUBUNIT BETA"/>
    <property type="match status" value="1"/>
</dbReference>
<keyword evidence="3 9" id="KW-0812">Transmembrane</keyword>
<evidence type="ECO:0000256" key="1">
    <source>
        <dbReference type="ARBA" id="ARBA00004141"/>
    </source>
</evidence>
<dbReference type="Proteomes" id="UP000001554">
    <property type="component" value="Chromosome 1"/>
</dbReference>
<comment type="subcellular location">
    <subcellularLocation>
        <location evidence="1">Membrane</location>
        <topology evidence="1">Multi-pass membrane protein</topology>
    </subcellularLocation>
</comment>
<proteinExistence type="predicted"/>
<sequence length="213" mass="23385">MASDDMVYCKRGCVYALSFVPVVGAIALVVAGIVVARPALTALRLHQAECTVTSSSIGADVTCKCPLGRNCRSTFPCLEIAVLYSEKGRNNSTYNVSGTGHNTTGHRSLLVDTQGLFGRTPQCAVRPCGKAADDNSKEVADYWESWGTVGQQFPCFYDPDHDAEVSRTVIFSSKWAAFHALFWPLLLIFLSLAAAYFICYRFHCWCDDGTWND</sequence>
<dbReference type="InterPro" id="IPR003930">
    <property type="entry name" value="K_chnl_Ca-activ_BK_bsu"/>
</dbReference>
<gene>
    <name evidence="11" type="primary">LOC118417504</name>
</gene>